<proteinExistence type="predicted"/>
<dbReference type="RefSeq" id="WP_102588691.1">
    <property type="nucleotide sequence ID" value="NZ_BNAE01000001.1"/>
</dbReference>
<accession>A0A2N7UF92</accession>
<keyword evidence="2" id="KW-1185">Reference proteome</keyword>
<evidence type="ECO:0008006" key="3">
    <source>
        <dbReference type="Google" id="ProtNLM"/>
    </source>
</evidence>
<dbReference type="InterPro" id="IPR025612">
    <property type="entry name" value="YqjK"/>
</dbReference>
<protein>
    <recommendedName>
        <fullName evidence="3">Cell division protein FtsH</fullName>
    </recommendedName>
</protein>
<dbReference type="Proteomes" id="UP000235547">
    <property type="component" value="Unassembled WGS sequence"/>
</dbReference>
<dbReference type="AlphaFoldDB" id="A0A2N7UF92"/>
<name>A0A2N7UF92_9GAMM</name>
<evidence type="ECO:0000313" key="2">
    <source>
        <dbReference type="Proteomes" id="UP000235547"/>
    </source>
</evidence>
<dbReference type="EMBL" id="PNRG01000029">
    <property type="protein sequence ID" value="PMR79138.1"/>
    <property type="molecule type" value="Genomic_DNA"/>
</dbReference>
<organism evidence="1 2">
    <name type="scientific">Halomonas urumqiensis</name>
    <dbReference type="NCBI Taxonomy" id="1684789"/>
    <lineage>
        <taxon>Bacteria</taxon>
        <taxon>Pseudomonadati</taxon>
        <taxon>Pseudomonadota</taxon>
        <taxon>Gammaproteobacteria</taxon>
        <taxon>Oceanospirillales</taxon>
        <taxon>Halomonadaceae</taxon>
        <taxon>Halomonas</taxon>
    </lineage>
</organism>
<reference evidence="1 2" key="1">
    <citation type="submission" date="2018-01" db="EMBL/GenBank/DDBJ databases">
        <title>Halomonas endophytica sp. nov., isolated from storage liquid in the stems of Populus euphratica.</title>
        <authorList>
            <person name="Chen C."/>
        </authorList>
    </citation>
    <scope>NUCLEOTIDE SEQUENCE [LARGE SCALE GENOMIC DNA]</scope>
    <source>
        <strain evidence="1 2">BZ-SZ-XJ27</strain>
    </source>
</reference>
<dbReference type="Pfam" id="PF13997">
    <property type="entry name" value="YqjK"/>
    <property type="match status" value="1"/>
</dbReference>
<comment type="caution">
    <text evidence="1">The sequence shown here is derived from an EMBL/GenBank/DDBJ whole genome shotgun (WGS) entry which is preliminary data.</text>
</comment>
<dbReference type="OrthoDB" id="6183353at2"/>
<sequence length="104" mass="11973">MSTDRRVPAVAARAQPSRAQRKRMLEERIEQQRVDILVEASHWHDASRPIEDGWKTLMRFKGPLYAIGGFVLLRKARGAGSLMQIARRLTSGVLLFRNVHRLLR</sequence>
<gene>
    <name evidence="1" type="ORF">C1H70_12595</name>
</gene>
<evidence type="ECO:0000313" key="1">
    <source>
        <dbReference type="EMBL" id="PMR79138.1"/>
    </source>
</evidence>